<organism evidence="1">
    <name type="scientific">hydrothermal vent metagenome</name>
    <dbReference type="NCBI Taxonomy" id="652676"/>
    <lineage>
        <taxon>unclassified sequences</taxon>
        <taxon>metagenomes</taxon>
        <taxon>ecological metagenomes</taxon>
    </lineage>
</organism>
<proteinExistence type="predicted"/>
<name>A0A3B0V2A0_9ZZZZ</name>
<accession>A0A3B0V2A0</accession>
<dbReference type="AlphaFoldDB" id="A0A3B0V2A0"/>
<protein>
    <submittedName>
        <fullName evidence="1">Uncharacterized protein</fullName>
    </submittedName>
</protein>
<dbReference type="EMBL" id="UOEW01000094">
    <property type="protein sequence ID" value="VAW35020.1"/>
    <property type="molecule type" value="Genomic_DNA"/>
</dbReference>
<reference evidence="1" key="1">
    <citation type="submission" date="2018-06" db="EMBL/GenBank/DDBJ databases">
        <authorList>
            <person name="Zhirakovskaya E."/>
        </authorList>
    </citation>
    <scope>NUCLEOTIDE SEQUENCE</scope>
</reference>
<evidence type="ECO:0000313" key="1">
    <source>
        <dbReference type="EMBL" id="VAW35020.1"/>
    </source>
</evidence>
<gene>
    <name evidence="1" type="ORF">MNBD_GAMMA01-2005</name>
</gene>
<sequence length="88" mass="10169">MVIIRSTNIGIIKDNTKPAKPNLFVNTISNINVKQVMNIVKTVRTMLLTRNFELHFLQTIVPPKPNRINLIVLNLYSLQIKHFLFIIS</sequence>